<dbReference type="InterPro" id="IPR029060">
    <property type="entry name" value="PIN-like_dom_sf"/>
</dbReference>
<evidence type="ECO:0000313" key="3">
    <source>
        <dbReference type="Proteomes" id="UP000605201"/>
    </source>
</evidence>
<accession>A0A8J6TN79</accession>
<dbReference type="SUPFAM" id="SSF88723">
    <property type="entry name" value="PIN domain-like"/>
    <property type="match status" value="1"/>
</dbReference>
<dbReference type="InterPro" id="IPR002716">
    <property type="entry name" value="PIN_dom"/>
</dbReference>
<dbReference type="InterPro" id="IPR052919">
    <property type="entry name" value="TA_system_RNase"/>
</dbReference>
<dbReference type="Gene3D" id="3.40.50.1010">
    <property type="entry name" value="5'-nuclease"/>
    <property type="match status" value="1"/>
</dbReference>
<dbReference type="CDD" id="cd09872">
    <property type="entry name" value="PIN_Sll0205-like"/>
    <property type="match status" value="1"/>
</dbReference>
<sequence length="134" mass="15858">MSIKYLLDTHTWVWWNMRPQNLSPKVTKLIENTDRYDELLLSAISPWEFSKLLEKEKLGISYNPEEWINAALEMPKLRFVHLTPVIAYRSTILPEPFHDDPADQIIVATAREENATILTKDKRILNYQYVQSLW</sequence>
<gene>
    <name evidence="2" type="ORF">H8D96_15330</name>
</gene>
<evidence type="ECO:0000259" key="1">
    <source>
        <dbReference type="Pfam" id="PF01850"/>
    </source>
</evidence>
<dbReference type="PANTHER" id="PTHR36173:SF1">
    <property type="entry name" value="RIBONUCLEASE VAPC22"/>
    <property type="match status" value="1"/>
</dbReference>
<comment type="caution">
    <text evidence="2">The sequence shown here is derived from an EMBL/GenBank/DDBJ whole genome shotgun (WGS) entry which is preliminary data.</text>
</comment>
<dbReference type="InterPro" id="IPR041705">
    <property type="entry name" value="PIN_Sll0205"/>
</dbReference>
<feature type="domain" description="PIN" evidence="1">
    <location>
        <begin position="5"/>
        <end position="126"/>
    </location>
</feature>
<name>A0A8J6TN79_9BACT</name>
<organism evidence="2 3">
    <name type="scientific">Candidatus Desulfatibia vada</name>
    <dbReference type="NCBI Taxonomy" id="2841696"/>
    <lineage>
        <taxon>Bacteria</taxon>
        <taxon>Pseudomonadati</taxon>
        <taxon>Thermodesulfobacteriota</taxon>
        <taxon>Desulfobacteria</taxon>
        <taxon>Desulfobacterales</taxon>
        <taxon>Desulfobacterales incertae sedis</taxon>
        <taxon>Candidatus Desulfatibia</taxon>
    </lineage>
</organism>
<proteinExistence type="predicted"/>
<evidence type="ECO:0000313" key="2">
    <source>
        <dbReference type="EMBL" id="MBC8433281.1"/>
    </source>
</evidence>
<dbReference type="AlphaFoldDB" id="A0A8J6TN79"/>
<dbReference type="EMBL" id="JACNIG010000287">
    <property type="protein sequence ID" value="MBC8433281.1"/>
    <property type="molecule type" value="Genomic_DNA"/>
</dbReference>
<dbReference type="Proteomes" id="UP000605201">
    <property type="component" value="Unassembled WGS sequence"/>
</dbReference>
<protein>
    <submittedName>
        <fullName evidence="2">Type II toxin-antitoxin system VapC family toxin</fullName>
    </submittedName>
</protein>
<reference evidence="2 3" key="1">
    <citation type="submission" date="2020-08" db="EMBL/GenBank/DDBJ databases">
        <title>Bridging the membrane lipid divide: bacteria of the FCB group superphylum have the potential to synthesize archaeal ether lipids.</title>
        <authorList>
            <person name="Villanueva L."/>
            <person name="Von Meijenfeldt F.A.B."/>
            <person name="Westbye A.B."/>
            <person name="Yadav S."/>
            <person name="Hopmans E.C."/>
            <person name="Dutilh B.E."/>
            <person name="Sinninghe Damste J.S."/>
        </authorList>
    </citation>
    <scope>NUCLEOTIDE SEQUENCE [LARGE SCALE GENOMIC DNA]</scope>
    <source>
        <strain evidence="2">NIOZ-UU17</strain>
    </source>
</reference>
<dbReference type="PANTHER" id="PTHR36173">
    <property type="entry name" value="RIBONUCLEASE VAPC16-RELATED"/>
    <property type="match status" value="1"/>
</dbReference>
<dbReference type="Pfam" id="PF01850">
    <property type="entry name" value="PIN"/>
    <property type="match status" value="1"/>
</dbReference>